<dbReference type="NCBIfam" id="NF008453">
    <property type="entry name" value="PRK11308.1"/>
    <property type="match status" value="2"/>
</dbReference>
<evidence type="ECO:0000256" key="4">
    <source>
        <dbReference type="ARBA" id="ARBA00022840"/>
    </source>
</evidence>
<dbReference type="Gene3D" id="3.40.50.300">
    <property type="entry name" value="P-loop containing nucleotide triphosphate hydrolases"/>
    <property type="match status" value="2"/>
</dbReference>
<proteinExistence type="inferred from homology"/>
<dbReference type="SMART" id="SM00382">
    <property type="entry name" value="AAA"/>
    <property type="match status" value="2"/>
</dbReference>
<dbReference type="Pfam" id="PF08352">
    <property type="entry name" value="oligo_HPY"/>
    <property type="match status" value="2"/>
</dbReference>
<dbReference type="SUPFAM" id="SSF52540">
    <property type="entry name" value="P-loop containing nucleoside triphosphate hydrolases"/>
    <property type="match status" value="2"/>
</dbReference>
<protein>
    <submittedName>
        <fullName evidence="6">ABC transporter ATP-binding protein</fullName>
    </submittedName>
</protein>
<name>A0A8J3NVP5_9ACTN</name>
<dbReference type="RefSeq" id="WP_191837491.1">
    <property type="nucleotide sequence ID" value="NZ_BAAALB010000001.1"/>
</dbReference>
<evidence type="ECO:0000256" key="3">
    <source>
        <dbReference type="ARBA" id="ARBA00022741"/>
    </source>
</evidence>
<dbReference type="InterPro" id="IPR027417">
    <property type="entry name" value="P-loop_NTPase"/>
</dbReference>
<dbReference type="InterPro" id="IPR050319">
    <property type="entry name" value="ABC_transp_ATP-bind"/>
</dbReference>
<keyword evidence="2" id="KW-0813">Transport</keyword>
<dbReference type="EMBL" id="BONG01000089">
    <property type="protein sequence ID" value="GIF94285.1"/>
    <property type="molecule type" value="Genomic_DNA"/>
</dbReference>
<accession>A0A8J3NVP5</accession>
<dbReference type="GO" id="GO:0015833">
    <property type="term" value="P:peptide transport"/>
    <property type="evidence" value="ECO:0007669"/>
    <property type="project" value="InterPro"/>
</dbReference>
<feature type="domain" description="ABC transporter" evidence="5">
    <location>
        <begin position="362"/>
        <end position="608"/>
    </location>
</feature>
<dbReference type="AlphaFoldDB" id="A0A8J3NVP5"/>
<dbReference type="Proteomes" id="UP000619293">
    <property type="component" value="Unassembled WGS sequence"/>
</dbReference>
<gene>
    <name evidence="6" type="ORF">Cch02nite_77290</name>
</gene>
<dbReference type="InterPro" id="IPR003593">
    <property type="entry name" value="AAA+_ATPase"/>
</dbReference>
<dbReference type="InterPro" id="IPR003439">
    <property type="entry name" value="ABC_transporter-like_ATP-bd"/>
</dbReference>
<dbReference type="Pfam" id="PF00005">
    <property type="entry name" value="ABC_tran"/>
    <property type="match status" value="2"/>
</dbReference>
<comment type="caution">
    <text evidence="6">The sequence shown here is derived from an EMBL/GenBank/DDBJ whole genome shotgun (WGS) entry which is preliminary data.</text>
</comment>
<reference evidence="6 7" key="1">
    <citation type="submission" date="2021-01" db="EMBL/GenBank/DDBJ databases">
        <title>Whole genome shotgun sequence of Catellatospora chokoriensis NBRC 107358.</title>
        <authorList>
            <person name="Komaki H."/>
            <person name="Tamura T."/>
        </authorList>
    </citation>
    <scope>NUCLEOTIDE SEQUENCE [LARGE SCALE GENOMIC DNA]</scope>
    <source>
        <strain evidence="6 7">NBRC 107358</strain>
    </source>
</reference>
<dbReference type="NCBIfam" id="TIGR01727">
    <property type="entry name" value="oligo_HPY"/>
    <property type="match status" value="1"/>
</dbReference>
<keyword evidence="3" id="KW-0547">Nucleotide-binding</keyword>
<dbReference type="InterPro" id="IPR017871">
    <property type="entry name" value="ABC_transporter-like_CS"/>
</dbReference>
<dbReference type="CDD" id="cd03257">
    <property type="entry name" value="ABC_NikE_OppD_transporters"/>
    <property type="match status" value="2"/>
</dbReference>
<comment type="similarity">
    <text evidence="1">Belongs to the ABC transporter superfamily.</text>
</comment>
<dbReference type="PROSITE" id="PS50893">
    <property type="entry name" value="ABC_TRANSPORTER_2"/>
    <property type="match status" value="2"/>
</dbReference>
<evidence type="ECO:0000259" key="5">
    <source>
        <dbReference type="PROSITE" id="PS50893"/>
    </source>
</evidence>
<sequence length="619" mass="66582">MTNTTLHRPGCADAVAPTGGLIVDCLDVRLLDSRRGPRTLVQNVGFDLAAGTTLGIVGESGSGKSLTAKSIIGLLPKGLVASGSIRLGQRELVGAPERDLRALRGTSISLVMQDPFTMLHPLQTVRATLAESLDPRTRRDRARRDQEIERRLDEVGIQPAIADKRTFELSGGMRQRVGIAAALARDPQLLIADEPTTALDAGTQKEVLALLGRLQRSRGMSLILITHDLNVAFAACDRIMVMYAGTMLESGPSEALKHAPRHPYTRGLLNAAPPLTHVVDRLDAIPGTVPAAHEVLGQCAFASRCDLVVDACRTQRPPLRRLDDGHTSACLRTDQLDTTTPREPRGGDAVIAQPRPATVPLVKVENLSKAYRSTAITGRHRVFHALHDASFEIGEAEAVGLVGESGSGKSTLARCLMGLTTPDTGRIGLGGLDATDFSKLSLQQRRDAYRTVQIVFQDPYSSLNPKLTIGAALEEAVRVRGGHRTEVPGLLEQVGLPGDYAQRWPRALSGGERQRVAIARALALRPRLLICDEPVAALDVSVQAQILELLRSVQSATGMSTLFITHDLAVVRQMTSRVLVCFEGRIVESGATSQVLDDPTHPYTRRLRDAALLGARDAA</sequence>
<keyword evidence="7" id="KW-1185">Reference proteome</keyword>
<evidence type="ECO:0000256" key="1">
    <source>
        <dbReference type="ARBA" id="ARBA00005417"/>
    </source>
</evidence>
<dbReference type="GO" id="GO:0005524">
    <property type="term" value="F:ATP binding"/>
    <property type="evidence" value="ECO:0007669"/>
    <property type="project" value="UniProtKB-KW"/>
</dbReference>
<dbReference type="InterPro" id="IPR013563">
    <property type="entry name" value="Oligopep_ABC_C"/>
</dbReference>
<dbReference type="PROSITE" id="PS00211">
    <property type="entry name" value="ABC_TRANSPORTER_1"/>
    <property type="match status" value="2"/>
</dbReference>
<dbReference type="PANTHER" id="PTHR43776:SF7">
    <property type="entry name" value="D,D-DIPEPTIDE TRANSPORT ATP-BINDING PROTEIN DDPF-RELATED"/>
    <property type="match status" value="1"/>
</dbReference>
<feature type="domain" description="ABC transporter" evidence="5">
    <location>
        <begin position="23"/>
        <end position="269"/>
    </location>
</feature>
<dbReference type="GO" id="GO:0055085">
    <property type="term" value="P:transmembrane transport"/>
    <property type="evidence" value="ECO:0007669"/>
    <property type="project" value="UniProtKB-ARBA"/>
</dbReference>
<keyword evidence="4 6" id="KW-0067">ATP-binding</keyword>
<evidence type="ECO:0000313" key="6">
    <source>
        <dbReference type="EMBL" id="GIF94285.1"/>
    </source>
</evidence>
<dbReference type="NCBIfam" id="NF007739">
    <property type="entry name" value="PRK10419.1"/>
    <property type="match status" value="2"/>
</dbReference>
<evidence type="ECO:0000256" key="2">
    <source>
        <dbReference type="ARBA" id="ARBA00022448"/>
    </source>
</evidence>
<evidence type="ECO:0000313" key="7">
    <source>
        <dbReference type="Proteomes" id="UP000619293"/>
    </source>
</evidence>
<dbReference type="GO" id="GO:0016887">
    <property type="term" value="F:ATP hydrolysis activity"/>
    <property type="evidence" value="ECO:0007669"/>
    <property type="project" value="InterPro"/>
</dbReference>
<organism evidence="6 7">
    <name type="scientific">Catellatospora chokoriensis</name>
    <dbReference type="NCBI Taxonomy" id="310353"/>
    <lineage>
        <taxon>Bacteria</taxon>
        <taxon>Bacillati</taxon>
        <taxon>Actinomycetota</taxon>
        <taxon>Actinomycetes</taxon>
        <taxon>Micromonosporales</taxon>
        <taxon>Micromonosporaceae</taxon>
        <taxon>Catellatospora</taxon>
    </lineage>
</organism>
<dbReference type="PANTHER" id="PTHR43776">
    <property type="entry name" value="TRANSPORT ATP-BINDING PROTEIN"/>
    <property type="match status" value="1"/>
</dbReference>